<dbReference type="Proteomes" id="UP000186919">
    <property type="component" value="Unassembled WGS sequence"/>
</dbReference>
<accession>A0A179VEE8</accession>
<organism evidence="2 3">
    <name type="scientific">Mycobacteroides immunogenum</name>
    <dbReference type="NCBI Taxonomy" id="83262"/>
    <lineage>
        <taxon>Bacteria</taxon>
        <taxon>Bacillati</taxon>
        <taxon>Actinomycetota</taxon>
        <taxon>Actinomycetes</taxon>
        <taxon>Mycobacteriales</taxon>
        <taxon>Mycobacteriaceae</taxon>
        <taxon>Mycobacteroides</taxon>
    </lineage>
</organism>
<feature type="domain" description="SnoaL-like" evidence="1">
    <location>
        <begin position="12"/>
        <end position="94"/>
    </location>
</feature>
<dbReference type="Pfam" id="PF12680">
    <property type="entry name" value="SnoaL_2"/>
    <property type="match status" value="1"/>
</dbReference>
<name>A0A179VEE8_9MYCO</name>
<evidence type="ECO:0000313" key="2">
    <source>
        <dbReference type="EMBL" id="OAT69512.1"/>
    </source>
</evidence>
<dbReference type="InterPro" id="IPR032710">
    <property type="entry name" value="NTF2-like_dom_sf"/>
</dbReference>
<comment type="caution">
    <text evidence="2">The sequence shown here is derived from an EMBL/GenBank/DDBJ whole genome shotgun (WGS) entry which is preliminary data.</text>
</comment>
<gene>
    <name evidence="2" type="ORF">AWB85_20775</name>
</gene>
<dbReference type="EMBL" id="LQYE01000005">
    <property type="protein sequence ID" value="OAT69512.1"/>
    <property type="molecule type" value="Genomic_DNA"/>
</dbReference>
<reference evidence="2 3" key="1">
    <citation type="submission" date="2016-01" db="EMBL/GenBank/DDBJ databases">
        <title>Mycobacterium immunogenum strain CD11_6 genome sequencing and assembly.</title>
        <authorList>
            <person name="Kaur G."/>
            <person name="Nair G.R."/>
            <person name="Mayilraj S."/>
        </authorList>
    </citation>
    <scope>NUCLEOTIDE SEQUENCE [LARGE SCALE GENOMIC DNA]</scope>
    <source>
        <strain evidence="2 3">CD11-6</strain>
    </source>
</reference>
<sequence>MTLAIDPHEFSRDWFTAWNAHDIDAVLTHFHDDAVFTSAYGAEIAPETDGVFRGKQAIRAYWAEALTRNPDLRFEPVGTYVGAKALVINYRNHMGALVNEVLIFDGDPVSPRVVEGHGTYL</sequence>
<proteinExistence type="predicted"/>
<protein>
    <recommendedName>
        <fullName evidence="1">SnoaL-like domain-containing protein</fullName>
    </recommendedName>
</protein>
<dbReference type="AlphaFoldDB" id="A0A179VEE8"/>
<dbReference type="SUPFAM" id="SSF54427">
    <property type="entry name" value="NTF2-like"/>
    <property type="match status" value="1"/>
</dbReference>
<dbReference type="RefSeq" id="WP_064628599.1">
    <property type="nucleotide sequence ID" value="NZ_LQYE01000005.1"/>
</dbReference>
<dbReference type="Gene3D" id="3.10.450.50">
    <property type="match status" value="1"/>
</dbReference>
<evidence type="ECO:0000259" key="1">
    <source>
        <dbReference type="Pfam" id="PF12680"/>
    </source>
</evidence>
<dbReference type="InterPro" id="IPR037401">
    <property type="entry name" value="SnoaL-like"/>
</dbReference>
<evidence type="ECO:0000313" key="3">
    <source>
        <dbReference type="Proteomes" id="UP000186919"/>
    </source>
</evidence>